<dbReference type="Proteomes" id="UP001523566">
    <property type="component" value="Unassembled WGS sequence"/>
</dbReference>
<keyword evidence="1" id="KW-1133">Transmembrane helix</keyword>
<evidence type="ECO:0008006" key="4">
    <source>
        <dbReference type="Google" id="ProtNLM"/>
    </source>
</evidence>
<gene>
    <name evidence="2" type="ORF">NK125_07550</name>
</gene>
<comment type="caution">
    <text evidence="2">The sequence shown here is derived from an EMBL/GenBank/DDBJ whole genome shotgun (WGS) entry which is preliminary data.</text>
</comment>
<evidence type="ECO:0000313" key="3">
    <source>
        <dbReference type="Proteomes" id="UP001523566"/>
    </source>
</evidence>
<proteinExistence type="predicted"/>
<organism evidence="2 3">
    <name type="scientific">Aequitasia blattaphilus</name>
    <dbReference type="NCBI Taxonomy" id="2949332"/>
    <lineage>
        <taxon>Bacteria</taxon>
        <taxon>Bacillati</taxon>
        <taxon>Bacillota</taxon>
        <taxon>Clostridia</taxon>
        <taxon>Lachnospirales</taxon>
        <taxon>Lachnospiraceae</taxon>
        <taxon>Aequitasia</taxon>
    </lineage>
</organism>
<name>A0ABT1EBP1_9FIRM</name>
<evidence type="ECO:0000256" key="1">
    <source>
        <dbReference type="SAM" id="Phobius"/>
    </source>
</evidence>
<protein>
    <recommendedName>
        <fullName evidence="4">Transmembrane protein</fullName>
    </recommendedName>
</protein>
<dbReference type="EMBL" id="JAMZFW010000009">
    <property type="protein sequence ID" value="MCP1102261.1"/>
    <property type="molecule type" value="Genomic_DNA"/>
</dbReference>
<reference evidence="2 3" key="1">
    <citation type="journal article" date="2022" name="Genome Biol. Evol.">
        <title>Host diet, physiology and behaviors set the stage for Lachnospiraceae cladogenesis.</title>
        <authorList>
            <person name="Vera-Ponce De Leon A."/>
            <person name="Schneider M."/>
            <person name="Jahnes B.C."/>
            <person name="Sadowski V."/>
            <person name="Camuy-Velez L.A."/>
            <person name="Duan J."/>
            <person name="Sabree Z.L."/>
        </authorList>
    </citation>
    <scope>NUCLEOTIDE SEQUENCE [LARGE SCALE GENOMIC DNA]</scope>
    <source>
        <strain evidence="2 3">PAL113</strain>
    </source>
</reference>
<evidence type="ECO:0000313" key="2">
    <source>
        <dbReference type="EMBL" id="MCP1102261.1"/>
    </source>
</evidence>
<keyword evidence="3" id="KW-1185">Reference proteome</keyword>
<feature type="transmembrane region" description="Helical" evidence="1">
    <location>
        <begin position="47"/>
        <end position="66"/>
    </location>
</feature>
<feature type="transmembrane region" description="Helical" evidence="1">
    <location>
        <begin position="98"/>
        <end position="118"/>
    </location>
</feature>
<accession>A0ABT1EBP1</accession>
<dbReference type="RefSeq" id="WP_262066049.1">
    <property type="nucleotide sequence ID" value="NZ_JAMXOD010000009.1"/>
</dbReference>
<keyword evidence="1" id="KW-0472">Membrane</keyword>
<keyword evidence="1" id="KW-0812">Transmembrane</keyword>
<sequence length="135" mass="14801">MGCFIAPAAEAVVTTIVKKRLDFKEVGEDGEIKIECKSKNMFLRRLNWLNTMLWGGSALLAFEHVWHGEVVPWFPFLTAISNPTDTAQMLAEMSTVGVSMSVFVTAVWAGVVLVTNSIEKAPMSNIRVAEGGARK</sequence>